<dbReference type="AlphaFoldDB" id="A0AAV7B2T3"/>
<gene>
    <name evidence="2" type="ORF">GDO81_013652</name>
</gene>
<evidence type="ECO:0000256" key="1">
    <source>
        <dbReference type="SAM" id="MobiDB-lite"/>
    </source>
</evidence>
<reference evidence="2" key="1">
    <citation type="thesis" date="2020" institute="ProQuest LLC" country="789 East Eisenhower Parkway, Ann Arbor, MI, USA">
        <title>Comparative Genomics and Chromosome Evolution.</title>
        <authorList>
            <person name="Mudd A.B."/>
        </authorList>
    </citation>
    <scope>NUCLEOTIDE SEQUENCE</scope>
    <source>
        <strain evidence="2">237g6f4</strain>
        <tissue evidence="2">Blood</tissue>
    </source>
</reference>
<accession>A0AAV7B2T3</accession>
<dbReference type="EMBL" id="WNYA01000006">
    <property type="protein sequence ID" value="KAG8567505.1"/>
    <property type="molecule type" value="Genomic_DNA"/>
</dbReference>
<dbReference type="Proteomes" id="UP000824782">
    <property type="component" value="Unassembled WGS sequence"/>
</dbReference>
<comment type="caution">
    <text evidence="2">The sequence shown here is derived from an EMBL/GenBank/DDBJ whole genome shotgun (WGS) entry which is preliminary data.</text>
</comment>
<proteinExistence type="predicted"/>
<sequence length="140" mass="15158">MGRQCQRARGGIGTTRWPLRMSPEVPGDPPEPRLAGIKGLCVAAAAGTVVRNRDIPLVSARGRVIAGFYGVPLFYGPIYTGVRVLGDVLGIMGPKTERELVSGASAHLHRYATPPQWLLVQMLWVNPLDSVPRKCFVELG</sequence>
<protein>
    <submittedName>
        <fullName evidence="2">Uncharacterized protein</fullName>
    </submittedName>
</protein>
<keyword evidence="3" id="KW-1185">Reference proteome</keyword>
<name>A0AAV7B2T3_ENGPU</name>
<feature type="region of interest" description="Disordered" evidence="1">
    <location>
        <begin position="1"/>
        <end position="28"/>
    </location>
</feature>
<evidence type="ECO:0000313" key="3">
    <source>
        <dbReference type="Proteomes" id="UP000824782"/>
    </source>
</evidence>
<evidence type="ECO:0000313" key="2">
    <source>
        <dbReference type="EMBL" id="KAG8567505.1"/>
    </source>
</evidence>
<organism evidence="2 3">
    <name type="scientific">Engystomops pustulosus</name>
    <name type="common">Tungara frog</name>
    <name type="synonym">Physalaemus pustulosus</name>
    <dbReference type="NCBI Taxonomy" id="76066"/>
    <lineage>
        <taxon>Eukaryota</taxon>
        <taxon>Metazoa</taxon>
        <taxon>Chordata</taxon>
        <taxon>Craniata</taxon>
        <taxon>Vertebrata</taxon>
        <taxon>Euteleostomi</taxon>
        <taxon>Amphibia</taxon>
        <taxon>Batrachia</taxon>
        <taxon>Anura</taxon>
        <taxon>Neobatrachia</taxon>
        <taxon>Hyloidea</taxon>
        <taxon>Leptodactylidae</taxon>
        <taxon>Leiuperinae</taxon>
        <taxon>Engystomops</taxon>
    </lineage>
</organism>